<feature type="compositionally biased region" description="Basic and acidic residues" evidence="1">
    <location>
        <begin position="90"/>
        <end position="107"/>
    </location>
</feature>
<proteinExistence type="predicted"/>
<dbReference type="InterPro" id="IPR019327">
    <property type="entry name" value="WKF"/>
</dbReference>
<feature type="compositionally biased region" description="Basic and acidic residues" evidence="1">
    <location>
        <begin position="67"/>
        <end position="81"/>
    </location>
</feature>
<accession>A0ABK9NGW5</accession>
<name>A0ABK9NGW5_GLOMM</name>
<evidence type="ECO:0000313" key="3">
    <source>
        <dbReference type="EnsemblMetazoa" id="GMOY014334.P1499"/>
    </source>
</evidence>
<reference evidence="3" key="1">
    <citation type="submission" date="2025-05" db="UniProtKB">
        <authorList>
            <consortium name="EnsemblMetazoa"/>
        </authorList>
    </citation>
    <scope>IDENTIFICATION</scope>
    <source>
        <strain evidence="3">Yale</strain>
    </source>
</reference>
<protein>
    <recommendedName>
        <fullName evidence="2">WKF domain-containing protein</fullName>
    </recommendedName>
</protein>
<dbReference type="EnsemblMetazoa" id="GMOY014334.R1499">
    <property type="protein sequence ID" value="GMOY014334.P1499"/>
    <property type="gene ID" value="GMOY014334"/>
</dbReference>
<feature type="region of interest" description="Disordered" evidence="1">
    <location>
        <begin position="49"/>
        <end position="107"/>
    </location>
</feature>
<sequence length="241" mass="28467">MAKIETELAKKRKAKKRKLTTEEHDDEVANKSLIVEDIAEQQFEFVSTAQQQEIADPGRIGKKRKNSEKGEVKEKRSKFVREDDECEDVADLHEPTKDELKESEKPENTLALMTIRQKRREKHQKLLEKQEGKGAERELRRDEDYLRMWYHSRNIWKFEKLRQISIEQTMLEKLRSDIWPLALQYLAGTKGASKERLVKIANETIEQLDKQSEKLLGESEKRILLHSTKYQRARDLLQILA</sequence>
<feature type="region of interest" description="Disordered" evidence="1">
    <location>
        <begin position="1"/>
        <end position="28"/>
    </location>
</feature>
<dbReference type="Pfam" id="PF10180">
    <property type="entry name" value="WKF"/>
    <property type="match status" value="1"/>
</dbReference>
<evidence type="ECO:0000259" key="2">
    <source>
        <dbReference type="Pfam" id="PF10180"/>
    </source>
</evidence>
<dbReference type="PANTHER" id="PTHR22306">
    <property type="entry name" value="CHROMOSOME 7 OPEN READING FRAME 50"/>
    <property type="match status" value="1"/>
</dbReference>
<evidence type="ECO:0000313" key="4">
    <source>
        <dbReference type="Proteomes" id="UP000092444"/>
    </source>
</evidence>
<dbReference type="Proteomes" id="UP000092444">
    <property type="component" value="Unassembled WGS sequence"/>
</dbReference>
<keyword evidence="4" id="KW-1185">Reference proteome</keyword>
<evidence type="ECO:0000256" key="1">
    <source>
        <dbReference type="SAM" id="MobiDB-lite"/>
    </source>
</evidence>
<dbReference type="EMBL" id="CCAG010000290">
    <property type="status" value="NOT_ANNOTATED_CDS"/>
    <property type="molecule type" value="Genomic_DNA"/>
</dbReference>
<dbReference type="PANTHER" id="PTHR22306:SF2">
    <property type="entry name" value="CHROMOSOME 7 OPEN READING FRAME 50"/>
    <property type="match status" value="1"/>
</dbReference>
<organism evidence="3 4">
    <name type="scientific">Glossina morsitans morsitans</name>
    <name type="common">Savannah tsetse fly</name>
    <dbReference type="NCBI Taxonomy" id="37546"/>
    <lineage>
        <taxon>Eukaryota</taxon>
        <taxon>Metazoa</taxon>
        <taxon>Ecdysozoa</taxon>
        <taxon>Arthropoda</taxon>
        <taxon>Hexapoda</taxon>
        <taxon>Insecta</taxon>
        <taxon>Pterygota</taxon>
        <taxon>Neoptera</taxon>
        <taxon>Endopterygota</taxon>
        <taxon>Diptera</taxon>
        <taxon>Brachycera</taxon>
        <taxon>Muscomorpha</taxon>
        <taxon>Hippoboscoidea</taxon>
        <taxon>Glossinidae</taxon>
        <taxon>Glossina</taxon>
    </lineage>
</organism>
<feature type="domain" description="WKF" evidence="2">
    <location>
        <begin position="144"/>
        <end position="203"/>
    </location>
</feature>